<sequence length="625" mass="71054">MLERLPFFNLFAPRTVRLLMYLLSQLAYPGLYGITEYDKELDTSQINLQNNNDQFDFLIVGAGSSGSSLASRLTLADYSVLLLEAGGTPSPIHAFPLYSYLQNADLDVNWKYKTVPQKNACFEMNKNICHWPAGKVLGGSSILNAMMYLRGNVQGFDEIAEKTGDNRWNLTNVLKYYKNLENYNGWFEPSDQHGLNGSMSVERTGIQPFAERMMEAGEELGYPVRDPNPYGPYTEGFAKLDLHMKNGRRHDTFQHFILPAMKRSNKLVVRKFSHVTKILFQENNEAYGVEYLRHEKRYIATAKLEVILSAGTIRSPQLLMLSGIGPKDHLAKLGIKTRINLPVGQHLQDKYGVFLGPFLVEKYQALVLERDLRLIDMVQWYRSGTGPFRTALGDGTYAIITEKAKRNNRTTKPDIHTYILSTTLTNELRRMLVEAYNYKPEIFEYFSKAAYTDSFIQLVTLNNPIGDGTLKLKDKNPFSHPVIDPRYLQNQDDVDTLVEGAKFAVKLVESTKSIQKIIGRFSPNLLPGCEEYKWKSDEYYECFIRHMTITAFKYSSTVPIGRDMSDPVAVVDSHLRVLGTKRLRVVDGSVLQHRHTSINDVTCRMLGQLAGDIIIDDKVQNPASF</sequence>
<evidence type="ECO:0000256" key="5">
    <source>
        <dbReference type="RuleBase" id="RU003968"/>
    </source>
</evidence>
<dbReference type="Pfam" id="PF00732">
    <property type="entry name" value="GMC_oxred_N"/>
    <property type="match status" value="1"/>
</dbReference>
<dbReference type="EMBL" id="CAXLJM020000183">
    <property type="protein sequence ID" value="CAL8149032.1"/>
    <property type="molecule type" value="Genomic_DNA"/>
</dbReference>
<dbReference type="InterPro" id="IPR000172">
    <property type="entry name" value="GMC_OxRdtase_N"/>
</dbReference>
<dbReference type="PIRSF" id="PIRSF000137">
    <property type="entry name" value="Alcohol_oxidase"/>
    <property type="match status" value="1"/>
</dbReference>
<reference evidence="8 9" key="1">
    <citation type="submission" date="2024-08" db="EMBL/GenBank/DDBJ databases">
        <authorList>
            <person name="Cucini C."/>
            <person name="Frati F."/>
        </authorList>
    </citation>
    <scope>NUCLEOTIDE SEQUENCE [LARGE SCALE GENOMIC DNA]</scope>
</reference>
<evidence type="ECO:0000313" key="9">
    <source>
        <dbReference type="Proteomes" id="UP001642540"/>
    </source>
</evidence>
<evidence type="ECO:0000256" key="1">
    <source>
        <dbReference type="ARBA" id="ARBA00001974"/>
    </source>
</evidence>
<accession>A0ABP1SA55</accession>
<dbReference type="Proteomes" id="UP001642540">
    <property type="component" value="Unassembled WGS sequence"/>
</dbReference>
<evidence type="ECO:0000256" key="4">
    <source>
        <dbReference type="ARBA" id="ARBA00022827"/>
    </source>
</evidence>
<comment type="caution">
    <text evidence="8">The sequence shown here is derived from an EMBL/GenBank/DDBJ whole genome shotgun (WGS) entry which is preliminary data.</text>
</comment>
<dbReference type="PANTHER" id="PTHR11552:SF147">
    <property type="entry name" value="CHOLINE DEHYDROGENASE, MITOCHONDRIAL"/>
    <property type="match status" value="1"/>
</dbReference>
<comment type="cofactor">
    <cofactor evidence="1">
        <name>FAD</name>
        <dbReference type="ChEBI" id="CHEBI:57692"/>
    </cofactor>
</comment>
<feature type="domain" description="Glucose-methanol-choline oxidoreductase N-terminal" evidence="7">
    <location>
        <begin position="311"/>
        <end position="325"/>
    </location>
</feature>
<keyword evidence="9" id="KW-1185">Reference proteome</keyword>
<dbReference type="InterPro" id="IPR007867">
    <property type="entry name" value="GMC_OxRtase_C"/>
</dbReference>
<protein>
    <recommendedName>
        <fullName evidence="6 7">Glucose-methanol-choline oxidoreductase N-terminal domain-containing protein</fullName>
    </recommendedName>
</protein>
<organism evidence="8 9">
    <name type="scientific">Orchesella dallaii</name>
    <dbReference type="NCBI Taxonomy" id="48710"/>
    <lineage>
        <taxon>Eukaryota</taxon>
        <taxon>Metazoa</taxon>
        <taxon>Ecdysozoa</taxon>
        <taxon>Arthropoda</taxon>
        <taxon>Hexapoda</taxon>
        <taxon>Collembola</taxon>
        <taxon>Entomobryomorpha</taxon>
        <taxon>Entomobryoidea</taxon>
        <taxon>Orchesellidae</taxon>
        <taxon>Orchesellinae</taxon>
        <taxon>Orchesella</taxon>
    </lineage>
</organism>
<comment type="similarity">
    <text evidence="2 5">Belongs to the GMC oxidoreductase family.</text>
</comment>
<dbReference type="Gene3D" id="3.50.50.60">
    <property type="entry name" value="FAD/NAD(P)-binding domain"/>
    <property type="match status" value="1"/>
</dbReference>
<evidence type="ECO:0000313" key="8">
    <source>
        <dbReference type="EMBL" id="CAL8149032.1"/>
    </source>
</evidence>
<dbReference type="SUPFAM" id="SSF51905">
    <property type="entry name" value="FAD/NAD(P)-binding domain"/>
    <property type="match status" value="1"/>
</dbReference>
<dbReference type="Pfam" id="PF05199">
    <property type="entry name" value="GMC_oxred_C"/>
    <property type="match status" value="1"/>
</dbReference>
<dbReference type="Gene3D" id="3.30.560.10">
    <property type="entry name" value="Glucose Oxidase, domain 3"/>
    <property type="match status" value="1"/>
</dbReference>
<evidence type="ECO:0000256" key="3">
    <source>
        <dbReference type="ARBA" id="ARBA00022630"/>
    </source>
</evidence>
<dbReference type="SUPFAM" id="SSF54373">
    <property type="entry name" value="FAD-linked reductases, C-terminal domain"/>
    <property type="match status" value="1"/>
</dbReference>
<keyword evidence="4 5" id="KW-0274">FAD</keyword>
<evidence type="ECO:0000259" key="6">
    <source>
        <dbReference type="PROSITE" id="PS00623"/>
    </source>
</evidence>
<dbReference type="InterPro" id="IPR036188">
    <property type="entry name" value="FAD/NAD-bd_sf"/>
</dbReference>
<evidence type="ECO:0000256" key="2">
    <source>
        <dbReference type="ARBA" id="ARBA00010790"/>
    </source>
</evidence>
<proteinExistence type="inferred from homology"/>
<gene>
    <name evidence="8" type="ORF">ODALV1_LOCUS31609</name>
</gene>
<dbReference type="PROSITE" id="PS00624">
    <property type="entry name" value="GMC_OXRED_2"/>
    <property type="match status" value="1"/>
</dbReference>
<name>A0ABP1SA55_9HEXA</name>
<dbReference type="InterPro" id="IPR012132">
    <property type="entry name" value="GMC_OxRdtase"/>
</dbReference>
<dbReference type="PROSITE" id="PS00623">
    <property type="entry name" value="GMC_OXRED_1"/>
    <property type="match status" value="1"/>
</dbReference>
<feature type="domain" description="Glucose-methanol-choline oxidoreductase N-terminal" evidence="6">
    <location>
        <begin position="134"/>
        <end position="157"/>
    </location>
</feature>
<keyword evidence="3 5" id="KW-0285">Flavoprotein</keyword>
<dbReference type="PANTHER" id="PTHR11552">
    <property type="entry name" value="GLUCOSE-METHANOL-CHOLINE GMC OXIDOREDUCTASE"/>
    <property type="match status" value="1"/>
</dbReference>
<evidence type="ECO:0000259" key="7">
    <source>
        <dbReference type="PROSITE" id="PS00624"/>
    </source>
</evidence>